<dbReference type="GO" id="GO:0005816">
    <property type="term" value="C:spindle pole body"/>
    <property type="evidence" value="ECO:0007669"/>
    <property type="project" value="EnsemblFungi"/>
</dbReference>
<dbReference type="SMART" id="SM00175">
    <property type="entry name" value="RAB"/>
    <property type="match status" value="1"/>
</dbReference>
<dbReference type="FunFam" id="3.40.50.300:FF:000330">
    <property type="entry name" value="Septum-promoting GTP-binding protein 1"/>
    <property type="match status" value="1"/>
</dbReference>
<evidence type="ECO:0008006" key="8">
    <source>
        <dbReference type="Google" id="ProtNLM"/>
    </source>
</evidence>
<evidence type="ECO:0000256" key="5">
    <source>
        <dbReference type="ARBA" id="ARBA00023306"/>
    </source>
</evidence>
<keyword evidence="4" id="KW-0342">GTP-binding</keyword>
<dbReference type="GO" id="GO:0040001">
    <property type="term" value="P:establishment of mitotic spindle localization"/>
    <property type="evidence" value="ECO:0007669"/>
    <property type="project" value="EnsemblFungi"/>
</dbReference>
<dbReference type="InterPro" id="IPR001806">
    <property type="entry name" value="Small_GTPase"/>
</dbReference>
<dbReference type="PIRSF" id="PIRSF037527">
    <property type="entry name" value="Small_GTPase_Tem1"/>
    <property type="match status" value="1"/>
</dbReference>
<dbReference type="NCBIfam" id="TIGR00231">
    <property type="entry name" value="small_GTP"/>
    <property type="match status" value="1"/>
</dbReference>
<dbReference type="GO" id="GO:1902542">
    <property type="term" value="P:regulation of protein localization to mitotic spindle pole body"/>
    <property type="evidence" value="ECO:0007669"/>
    <property type="project" value="EnsemblFungi"/>
</dbReference>
<keyword evidence="5" id="KW-0131">Cell cycle</keyword>
<evidence type="ECO:0000256" key="3">
    <source>
        <dbReference type="ARBA" id="ARBA00022776"/>
    </source>
</evidence>
<dbReference type="GO" id="GO:0031578">
    <property type="term" value="P:mitotic spindle orientation checkpoint signaling"/>
    <property type="evidence" value="ECO:0007669"/>
    <property type="project" value="EnsemblFungi"/>
</dbReference>
<dbReference type="OrthoDB" id="6585768at2759"/>
<dbReference type="GO" id="GO:1904750">
    <property type="term" value="P:negative regulation of protein localization to nucleolus"/>
    <property type="evidence" value="ECO:0007669"/>
    <property type="project" value="EnsemblFungi"/>
</dbReference>
<proteinExistence type="predicted"/>
<dbReference type="Gene3D" id="3.40.50.300">
    <property type="entry name" value="P-loop containing nucleotide triphosphate hydrolases"/>
    <property type="match status" value="1"/>
</dbReference>
<dbReference type="GO" id="GO:0051301">
    <property type="term" value="P:cell division"/>
    <property type="evidence" value="ECO:0007669"/>
    <property type="project" value="UniProtKB-KW"/>
</dbReference>
<dbReference type="InterPro" id="IPR017231">
    <property type="entry name" value="Small_GTPase_Tem1/Spg1"/>
</dbReference>
<keyword evidence="1" id="KW-0132">Cell division</keyword>
<dbReference type="InterPro" id="IPR027417">
    <property type="entry name" value="P-loop_NTPase"/>
</dbReference>
<keyword evidence="2" id="KW-0547">Nucleotide-binding</keyword>
<dbReference type="SMART" id="SM00173">
    <property type="entry name" value="RAS"/>
    <property type="match status" value="1"/>
</dbReference>
<accession>A0A1E4TBH0</accession>
<organism evidence="6 7">
    <name type="scientific">Tortispora caseinolytica NRRL Y-17796</name>
    <dbReference type="NCBI Taxonomy" id="767744"/>
    <lineage>
        <taxon>Eukaryota</taxon>
        <taxon>Fungi</taxon>
        <taxon>Dikarya</taxon>
        <taxon>Ascomycota</taxon>
        <taxon>Saccharomycotina</taxon>
        <taxon>Trigonopsidomycetes</taxon>
        <taxon>Trigonopsidales</taxon>
        <taxon>Trigonopsidaceae</taxon>
        <taxon>Tortispora</taxon>
    </lineage>
</organism>
<sequence>MAKEYEEEEDSNRNSIVIKVGLIGDAQVGKTSLMVKYVEGAFDEDYIQTLGVNFLEKSVKLKDATITFSIWDLGGQKEFLRMLPLVSNDALAILFMFDLTRKSTLNSIKEWYRQAHGFNNRAIPFLIGTKYDEFIDLPFEEQAEISHQARRFAKVMQANLIFCSTSSSVNIQKIFKIIIAQIFDIKTKIPELTAVGEPLLMYRNRKS</sequence>
<evidence type="ECO:0000256" key="1">
    <source>
        <dbReference type="ARBA" id="ARBA00022618"/>
    </source>
</evidence>
<gene>
    <name evidence="6" type="ORF">CANCADRAFT_58124</name>
</gene>
<evidence type="ECO:0000313" key="7">
    <source>
        <dbReference type="Proteomes" id="UP000095023"/>
    </source>
</evidence>
<dbReference type="Proteomes" id="UP000095023">
    <property type="component" value="Unassembled WGS sequence"/>
</dbReference>
<keyword evidence="3" id="KW-0498">Mitosis</keyword>
<dbReference type="GO" id="GO:0003924">
    <property type="term" value="F:GTPase activity"/>
    <property type="evidence" value="ECO:0007669"/>
    <property type="project" value="EnsemblFungi"/>
</dbReference>
<dbReference type="PROSITE" id="PS51419">
    <property type="entry name" value="RAB"/>
    <property type="match status" value="1"/>
</dbReference>
<evidence type="ECO:0000313" key="6">
    <source>
        <dbReference type="EMBL" id="ODV89102.1"/>
    </source>
</evidence>
<dbReference type="AlphaFoldDB" id="A0A1E4TBH0"/>
<dbReference type="GO" id="GO:0023056">
    <property type="term" value="P:positive regulation of signaling"/>
    <property type="evidence" value="ECO:0007669"/>
    <property type="project" value="EnsemblFungi"/>
</dbReference>
<dbReference type="GO" id="GO:0005525">
    <property type="term" value="F:GTP binding"/>
    <property type="evidence" value="ECO:0007669"/>
    <property type="project" value="UniProtKB-KW"/>
</dbReference>
<dbReference type="SUPFAM" id="SSF52540">
    <property type="entry name" value="P-loop containing nucleoside triphosphate hydrolases"/>
    <property type="match status" value="1"/>
</dbReference>
<dbReference type="EMBL" id="KV453843">
    <property type="protein sequence ID" value="ODV89102.1"/>
    <property type="molecule type" value="Genomic_DNA"/>
</dbReference>
<dbReference type="CDD" id="cd04128">
    <property type="entry name" value="Spg1"/>
    <property type="match status" value="1"/>
</dbReference>
<dbReference type="GO" id="GO:0031536">
    <property type="term" value="P:positive regulation of exit from mitosis"/>
    <property type="evidence" value="ECO:0007669"/>
    <property type="project" value="EnsemblFungi"/>
</dbReference>
<dbReference type="SMART" id="SM00174">
    <property type="entry name" value="RHO"/>
    <property type="match status" value="1"/>
</dbReference>
<reference evidence="7" key="1">
    <citation type="submission" date="2016-02" db="EMBL/GenBank/DDBJ databases">
        <title>Comparative genomics of biotechnologically important yeasts.</title>
        <authorList>
            <consortium name="DOE Joint Genome Institute"/>
            <person name="Riley R."/>
            <person name="Haridas S."/>
            <person name="Wolfe K.H."/>
            <person name="Lopes M.R."/>
            <person name="Hittinger C.T."/>
            <person name="Goker M."/>
            <person name="Salamov A."/>
            <person name="Wisecaver J."/>
            <person name="Long T.M."/>
            <person name="Aerts A.L."/>
            <person name="Barry K."/>
            <person name="Choi C."/>
            <person name="Clum A."/>
            <person name="Coughlan A.Y."/>
            <person name="Deshpande S."/>
            <person name="Douglass A.P."/>
            <person name="Hanson S.J."/>
            <person name="Klenk H.-P."/>
            <person name="Labutti K."/>
            <person name="Lapidus A."/>
            <person name="Lindquist E."/>
            <person name="Lipzen A."/>
            <person name="Meier-Kolthoff J.P."/>
            <person name="Ohm R.A."/>
            <person name="Otillar R.P."/>
            <person name="Pangilinan J."/>
            <person name="Peng Y."/>
            <person name="Rokas A."/>
            <person name="Rosa C.A."/>
            <person name="Scheuner C."/>
            <person name="Sibirny A.A."/>
            <person name="Slot J.C."/>
            <person name="Stielow J.B."/>
            <person name="Sun H."/>
            <person name="Kurtzman C.P."/>
            <person name="Blackwell M."/>
            <person name="Jeffries T.W."/>
            <person name="Grigoriev I.V."/>
        </authorList>
    </citation>
    <scope>NUCLEOTIDE SEQUENCE [LARGE SCALE GENOMIC DNA]</scope>
    <source>
        <strain evidence="7">NRRL Y-17796</strain>
    </source>
</reference>
<dbReference type="PRINTS" id="PR00449">
    <property type="entry name" value="RASTRNSFRMNG"/>
</dbReference>
<dbReference type="PANTHER" id="PTHR47978">
    <property type="match status" value="1"/>
</dbReference>
<dbReference type="InterPro" id="IPR005225">
    <property type="entry name" value="Small_GTP-bd"/>
</dbReference>
<name>A0A1E4TBH0_9ASCO</name>
<evidence type="ECO:0000256" key="2">
    <source>
        <dbReference type="ARBA" id="ARBA00022741"/>
    </source>
</evidence>
<dbReference type="Pfam" id="PF00071">
    <property type="entry name" value="Ras"/>
    <property type="match status" value="1"/>
</dbReference>
<keyword evidence="7" id="KW-1185">Reference proteome</keyword>
<protein>
    <recommendedName>
        <fullName evidence="8">Septum-promoting GTP-binding protein 1</fullName>
    </recommendedName>
</protein>
<evidence type="ECO:0000256" key="4">
    <source>
        <dbReference type="ARBA" id="ARBA00023134"/>
    </source>
</evidence>